<reference evidence="1" key="1">
    <citation type="submission" date="2016-10" db="EMBL/GenBank/DDBJ databases">
        <title>Sequence of Gallionella enrichment culture.</title>
        <authorList>
            <person name="Poehlein A."/>
            <person name="Muehling M."/>
            <person name="Daniel R."/>
        </authorList>
    </citation>
    <scope>NUCLEOTIDE SEQUENCE</scope>
</reference>
<proteinExistence type="predicted"/>
<gene>
    <name evidence="1" type="ORF">GALL_458790</name>
</gene>
<comment type="caution">
    <text evidence="1">The sequence shown here is derived from an EMBL/GenBank/DDBJ whole genome shotgun (WGS) entry which is preliminary data.</text>
</comment>
<evidence type="ECO:0000313" key="1">
    <source>
        <dbReference type="EMBL" id="OIQ72496.1"/>
    </source>
</evidence>
<sequence>MMWSGPRRISALSNTTWLPLRTLTALTLMRVSPLLSRSKSTSRSSVVRSGVVS</sequence>
<organism evidence="1">
    <name type="scientific">mine drainage metagenome</name>
    <dbReference type="NCBI Taxonomy" id="410659"/>
    <lineage>
        <taxon>unclassified sequences</taxon>
        <taxon>metagenomes</taxon>
        <taxon>ecological metagenomes</taxon>
    </lineage>
</organism>
<dbReference type="EMBL" id="MLJW01003247">
    <property type="protein sequence ID" value="OIQ72496.1"/>
    <property type="molecule type" value="Genomic_DNA"/>
</dbReference>
<protein>
    <submittedName>
        <fullName evidence="1">Uncharacterized protein</fullName>
    </submittedName>
</protein>
<dbReference type="AlphaFoldDB" id="A0A1J5PNY3"/>
<accession>A0A1J5PNY3</accession>
<name>A0A1J5PNY3_9ZZZZ</name>